<reference evidence="2 3" key="1">
    <citation type="submission" date="2024-09" db="EMBL/GenBank/DDBJ databases">
        <title>Rethinking Asexuality: The Enigmatic Case of Functional Sexual Genes in Lepraria (Stereocaulaceae).</title>
        <authorList>
            <person name="Doellman M."/>
            <person name="Sun Y."/>
            <person name="Barcenas-Pena A."/>
            <person name="Lumbsch H.T."/>
            <person name="Grewe F."/>
        </authorList>
    </citation>
    <scope>NUCLEOTIDE SEQUENCE [LARGE SCALE GENOMIC DNA]</scope>
    <source>
        <strain evidence="2 3">Grewe 0041</strain>
    </source>
</reference>
<sequence length="639" mass="69999">MATYGKRKKGLLSSFSVFHDDKPEPKPIQQRPAYRRLGKAKSLLQRTRSRGRLDDESSDELTSNAPLYNVSSLPQQPVQLPSLHSPGVIATDDVLRPKSSKTTLEDKPLPPLPPKDPFAEQRRHWKNKQALTAKTTNIKNPATEAKRLTKSTISAPIPIDPLGSATSPSSSRPATSHMTASAPMSTTTDAAELSRKVSNLMQQAVAQESETRRRTAIYAAESAKLHPLERGKKTFVKATRAIKDRLSNSSNSFERPRTARKAASSRRSPSPDLDPPQTYGTPEEIRRHRLNRRTAEGVNLSNPKIRKLTGNGSIPRKPLPVYESMNSRKTRSESSLDDPFSASKEQESRQSPQDYSGLDFDFSKHKNKGKATPLSTPTQSQSDSPSGTFTQHLTVLQSTSRFANTISGLAQHSDKTLFSSPPVGHSTPRIRLELQPTANVDKSTQGALVRIPSVLEFSFEAPNNDASSSAPSPQPRASDGSTLSVKRKGTTDDLRSGLSPATKKIKTDSIDSSEGIGLTTGISQLDTGDERDPLSPKSTNDQIAKPNGNVSKVRRGLNIFDVGKGKAPEEIEDDILKRFRARPNFSKRASHPRSKIVLFSRGCESRTDMKQISAVEGDDTDTDELQMNNAVYQAGSKRK</sequence>
<protein>
    <submittedName>
        <fullName evidence="2">Uncharacterized protein</fullName>
    </submittedName>
</protein>
<evidence type="ECO:0000256" key="1">
    <source>
        <dbReference type="SAM" id="MobiDB-lite"/>
    </source>
</evidence>
<feature type="compositionally biased region" description="Polar residues" evidence="1">
    <location>
        <begin position="60"/>
        <end position="79"/>
    </location>
</feature>
<feature type="compositionally biased region" description="Basic residues" evidence="1">
    <location>
        <begin position="1"/>
        <end position="10"/>
    </location>
</feature>
<evidence type="ECO:0000313" key="3">
    <source>
        <dbReference type="Proteomes" id="UP001590951"/>
    </source>
</evidence>
<dbReference type="Proteomes" id="UP001590951">
    <property type="component" value="Unassembled WGS sequence"/>
</dbReference>
<comment type="caution">
    <text evidence="2">The sequence shown here is derived from an EMBL/GenBank/DDBJ whole genome shotgun (WGS) entry which is preliminary data.</text>
</comment>
<feature type="compositionally biased region" description="Polar residues" evidence="1">
    <location>
        <begin position="129"/>
        <end position="140"/>
    </location>
</feature>
<feature type="compositionally biased region" description="Low complexity" evidence="1">
    <location>
        <begin position="164"/>
        <end position="176"/>
    </location>
</feature>
<feature type="region of interest" description="Disordered" evidence="1">
    <location>
        <begin position="462"/>
        <end position="549"/>
    </location>
</feature>
<feature type="compositionally biased region" description="Low complexity" evidence="1">
    <location>
        <begin position="372"/>
        <end position="386"/>
    </location>
</feature>
<feature type="region of interest" description="Disordered" evidence="1">
    <location>
        <begin position="1"/>
        <end position="195"/>
    </location>
</feature>
<dbReference type="EMBL" id="JBHFEH010000051">
    <property type="protein sequence ID" value="KAL2050166.1"/>
    <property type="molecule type" value="Genomic_DNA"/>
</dbReference>
<gene>
    <name evidence="2" type="ORF">ABVK25_009527</name>
</gene>
<evidence type="ECO:0000313" key="2">
    <source>
        <dbReference type="EMBL" id="KAL2050166.1"/>
    </source>
</evidence>
<proteinExistence type="predicted"/>
<organism evidence="2 3">
    <name type="scientific">Lepraria finkii</name>
    <dbReference type="NCBI Taxonomy" id="1340010"/>
    <lineage>
        <taxon>Eukaryota</taxon>
        <taxon>Fungi</taxon>
        <taxon>Dikarya</taxon>
        <taxon>Ascomycota</taxon>
        <taxon>Pezizomycotina</taxon>
        <taxon>Lecanoromycetes</taxon>
        <taxon>OSLEUM clade</taxon>
        <taxon>Lecanoromycetidae</taxon>
        <taxon>Lecanorales</taxon>
        <taxon>Lecanorineae</taxon>
        <taxon>Stereocaulaceae</taxon>
        <taxon>Lepraria</taxon>
    </lineage>
</organism>
<feature type="compositionally biased region" description="Low complexity" evidence="1">
    <location>
        <begin position="462"/>
        <end position="479"/>
    </location>
</feature>
<name>A0ABR4AZE8_9LECA</name>
<keyword evidence="3" id="KW-1185">Reference proteome</keyword>
<accession>A0ABR4AZE8</accession>
<feature type="compositionally biased region" description="Polar residues" evidence="1">
    <location>
        <begin position="177"/>
        <end position="189"/>
    </location>
</feature>
<feature type="region of interest" description="Disordered" evidence="1">
    <location>
        <begin position="241"/>
        <end position="389"/>
    </location>
</feature>